<proteinExistence type="predicted"/>
<gene>
    <name evidence="1" type="ORF">MILVUS5_LOCUS5631</name>
</gene>
<dbReference type="Proteomes" id="UP001177021">
    <property type="component" value="Unassembled WGS sequence"/>
</dbReference>
<reference evidence="1" key="1">
    <citation type="submission" date="2023-10" db="EMBL/GenBank/DDBJ databases">
        <authorList>
            <person name="Rodriguez Cubillos JULIANA M."/>
            <person name="De Vega J."/>
        </authorList>
    </citation>
    <scope>NUCLEOTIDE SEQUENCE</scope>
</reference>
<dbReference type="EMBL" id="CASHSV030000002">
    <property type="protein sequence ID" value="CAJ2634827.1"/>
    <property type="molecule type" value="Genomic_DNA"/>
</dbReference>
<keyword evidence="2" id="KW-1185">Reference proteome</keyword>
<accession>A0ACB0ISR7</accession>
<protein>
    <submittedName>
        <fullName evidence="1">Uncharacterized protein</fullName>
    </submittedName>
</protein>
<name>A0ACB0ISR7_TRIPR</name>
<organism evidence="1 2">
    <name type="scientific">Trifolium pratense</name>
    <name type="common">Red clover</name>
    <dbReference type="NCBI Taxonomy" id="57577"/>
    <lineage>
        <taxon>Eukaryota</taxon>
        <taxon>Viridiplantae</taxon>
        <taxon>Streptophyta</taxon>
        <taxon>Embryophyta</taxon>
        <taxon>Tracheophyta</taxon>
        <taxon>Spermatophyta</taxon>
        <taxon>Magnoliopsida</taxon>
        <taxon>eudicotyledons</taxon>
        <taxon>Gunneridae</taxon>
        <taxon>Pentapetalae</taxon>
        <taxon>rosids</taxon>
        <taxon>fabids</taxon>
        <taxon>Fabales</taxon>
        <taxon>Fabaceae</taxon>
        <taxon>Papilionoideae</taxon>
        <taxon>50 kb inversion clade</taxon>
        <taxon>NPAAA clade</taxon>
        <taxon>Hologalegina</taxon>
        <taxon>IRL clade</taxon>
        <taxon>Trifolieae</taxon>
        <taxon>Trifolium</taxon>
    </lineage>
</organism>
<evidence type="ECO:0000313" key="2">
    <source>
        <dbReference type="Proteomes" id="UP001177021"/>
    </source>
</evidence>
<evidence type="ECO:0000313" key="1">
    <source>
        <dbReference type="EMBL" id="CAJ2634827.1"/>
    </source>
</evidence>
<sequence>MTFLAVLLGSLVMKIAECRATRGRGYEKLEYRAIICKKRIVVLTDFGVVDDGKTSSTKVFPYAIKNLSQYAYDSGALLVVTHGKWLIEIFNLTSHFTIFLQNEVVILASQDELEWASLHVLASYGRGRDAHERGMGCQIGMLCSVYVLDMKEWNSVTLSAL</sequence>
<comment type="caution">
    <text evidence="1">The sequence shown here is derived from an EMBL/GenBank/DDBJ whole genome shotgun (WGS) entry which is preliminary data.</text>
</comment>